<dbReference type="Proteomes" id="UP001419268">
    <property type="component" value="Unassembled WGS sequence"/>
</dbReference>
<accession>A0AAP0KCP6</accession>
<protein>
    <submittedName>
        <fullName evidence="1">Uncharacterized protein</fullName>
    </submittedName>
</protein>
<evidence type="ECO:0000313" key="2">
    <source>
        <dbReference type="Proteomes" id="UP001419268"/>
    </source>
</evidence>
<organism evidence="1 2">
    <name type="scientific">Stephania cephalantha</name>
    <dbReference type="NCBI Taxonomy" id="152367"/>
    <lineage>
        <taxon>Eukaryota</taxon>
        <taxon>Viridiplantae</taxon>
        <taxon>Streptophyta</taxon>
        <taxon>Embryophyta</taxon>
        <taxon>Tracheophyta</taxon>
        <taxon>Spermatophyta</taxon>
        <taxon>Magnoliopsida</taxon>
        <taxon>Ranunculales</taxon>
        <taxon>Menispermaceae</taxon>
        <taxon>Menispermoideae</taxon>
        <taxon>Cissampelideae</taxon>
        <taxon>Stephania</taxon>
    </lineage>
</organism>
<sequence>MQVGFLVNGAIILKFLWVVRAFAEMLLTQTQHSILLFSFEPFENLQVLQCAY</sequence>
<name>A0AAP0KCP6_9MAGN</name>
<dbReference type="EMBL" id="JBBNAG010000003">
    <property type="protein sequence ID" value="KAK9149164.1"/>
    <property type="molecule type" value="Genomic_DNA"/>
</dbReference>
<gene>
    <name evidence="1" type="ORF">Scep_007921</name>
</gene>
<dbReference type="AlphaFoldDB" id="A0AAP0KCP6"/>
<keyword evidence="2" id="KW-1185">Reference proteome</keyword>
<reference evidence="1 2" key="1">
    <citation type="submission" date="2024-01" db="EMBL/GenBank/DDBJ databases">
        <title>Genome assemblies of Stephania.</title>
        <authorList>
            <person name="Yang L."/>
        </authorList>
    </citation>
    <scope>NUCLEOTIDE SEQUENCE [LARGE SCALE GENOMIC DNA]</scope>
    <source>
        <strain evidence="1">JXDWG</strain>
        <tissue evidence="1">Leaf</tissue>
    </source>
</reference>
<proteinExistence type="predicted"/>
<evidence type="ECO:0000313" key="1">
    <source>
        <dbReference type="EMBL" id="KAK9149164.1"/>
    </source>
</evidence>
<comment type="caution">
    <text evidence="1">The sequence shown here is derived from an EMBL/GenBank/DDBJ whole genome shotgun (WGS) entry which is preliminary data.</text>
</comment>